<evidence type="ECO:0000259" key="3">
    <source>
        <dbReference type="Pfam" id="PF24574"/>
    </source>
</evidence>
<evidence type="ECO:0000256" key="1">
    <source>
        <dbReference type="SAM" id="MobiDB-lite"/>
    </source>
</evidence>
<feature type="domain" description="ACP-like" evidence="3">
    <location>
        <begin position="36"/>
        <end position="128"/>
    </location>
</feature>
<reference evidence="5" key="1">
    <citation type="submission" date="2017-01" db="EMBL/GenBank/DDBJ databases">
        <authorList>
            <person name="Varghese N."/>
            <person name="Submissions S."/>
        </authorList>
    </citation>
    <scope>NUCLEOTIDE SEQUENCE [LARGE SCALE GENOMIC DNA]</scope>
    <source>
        <strain evidence="5">DSM 21768</strain>
    </source>
</reference>
<dbReference type="RefSeq" id="WP_076555710.1">
    <property type="nucleotide sequence ID" value="NZ_FTNU01000013.1"/>
</dbReference>
<protein>
    <recommendedName>
        <fullName evidence="3">ACP-like domain-containing protein</fullName>
    </recommendedName>
</protein>
<evidence type="ECO:0000256" key="2">
    <source>
        <dbReference type="SAM" id="SignalP"/>
    </source>
</evidence>
<evidence type="ECO:0000313" key="5">
    <source>
        <dbReference type="Proteomes" id="UP000187495"/>
    </source>
</evidence>
<feature type="region of interest" description="Disordered" evidence="1">
    <location>
        <begin position="65"/>
        <end position="90"/>
    </location>
</feature>
<sequence>MKKIIPAVMVALISTTAFANSAPQSDARQADAATSKTRVINYTCQNDQKVSVRYGFDKNNKPTYAQANLNGKDRFMPINPSRTDETGTVFGDENNFSLMANTITPKNVKKSRMSIQDPASQIIYKDCKTTKKGKKRR</sequence>
<evidence type="ECO:0000313" key="4">
    <source>
        <dbReference type="EMBL" id="SIS00374.1"/>
    </source>
</evidence>
<dbReference type="Pfam" id="PF24574">
    <property type="entry name" value="Nm-ACP"/>
    <property type="match status" value="1"/>
</dbReference>
<dbReference type="InterPro" id="IPR056025">
    <property type="entry name" value="ACP_dom"/>
</dbReference>
<name>A0A1N7FJB3_9GAMM</name>
<dbReference type="AlphaFoldDB" id="A0A1N7FJB3"/>
<proteinExistence type="predicted"/>
<gene>
    <name evidence="4" type="ORF">SAMN02745664_11348</name>
</gene>
<feature type="chain" id="PRO_5012591259" description="ACP-like domain-containing protein" evidence="2">
    <location>
        <begin position="20"/>
        <end position="137"/>
    </location>
</feature>
<keyword evidence="2" id="KW-0732">Signal</keyword>
<dbReference type="EMBL" id="FTNU01000013">
    <property type="protein sequence ID" value="SIS00374.1"/>
    <property type="molecule type" value="Genomic_DNA"/>
</dbReference>
<organism evidence="4 5">
    <name type="scientific">Moraxella cuniculi DSM 21768</name>
    <dbReference type="NCBI Taxonomy" id="1122245"/>
    <lineage>
        <taxon>Bacteria</taxon>
        <taxon>Pseudomonadati</taxon>
        <taxon>Pseudomonadota</taxon>
        <taxon>Gammaproteobacteria</taxon>
        <taxon>Moraxellales</taxon>
        <taxon>Moraxellaceae</taxon>
        <taxon>Moraxella</taxon>
    </lineage>
</organism>
<keyword evidence="5" id="KW-1185">Reference proteome</keyword>
<dbReference type="CDD" id="cd21836">
    <property type="entry name" value="adhesin_CP"/>
    <property type="match status" value="1"/>
</dbReference>
<feature type="signal peptide" evidence="2">
    <location>
        <begin position="1"/>
        <end position="19"/>
    </location>
</feature>
<dbReference type="Proteomes" id="UP000187495">
    <property type="component" value="Unassembled WGS sequence"/>
</dbReference>
<accession>A0A1N7FJB3</accession>